<organism evidence="2 3">
    <name type="scientific">Fusarium torulosum</name>
    <dbReference type="NCBI Taxonomy" id="33205"/>
    <lineage>
        <taxon>Eukaryota</taxon>
        <taxon>Fungi</taxon>
        <taxon>Dikarya</taxon>
        <taxon>Ascomycota</taxon>
        <taxon>Pezizomycotina</taxon>
        <taxon>Sordariomycetes</taxon>
        <taxon>Hypocreomycetidae</taxon>
        <taxon>Hypocreales</taxon>
        <taxon>Nectriaceae</taxon>
        <taxon>Fusarium</taxon>
    </lineage>
</organism>
<gene>
    <name evidence="2" type="ORF">FTOL_13927</name>
</gene>
<keyword evidence="3" id="KW-1185">Reference proteome</keyword>
<feature type="transmembrane region" description="Helical" evidence="1">
    <location>
        <begin position="56"/>
        <end position="73"/>
    </location>
</feature>
<comment type="caution">
    <text evidence="2">The sequence shown here is derived from an EMBL/GenBank/DDBJ whole genome shotgun (WGS) entry which is preliminary data.</text>
</comment>
<keyword evidence="1" id="KW-1133">Transmembrane helix</keyword>
<reference evidence="2" key="1">
    <citation type="submission" date="2018-03" db="EMBL/GenBank/DDBJ databases">
        <authorList>
            <person name="Guldener U."/>
        </authorList>
    </citation>
    <scope>NUCLEOTIDE SEQUENCE</scope>
</reference>
<keyword evidence="1" id="KW-0812">Transmembrane</keyword>
<protein>
    <submittedName>
        <fullName evidence="2">Uncharacterized protein</fullName>
    </submittedName>
</protein>
<keyword evidence="1" id="KW-0472">Membrane</keyword>
<name>A0AAE8MPG0_9HYPO</name>
<evidence type="ECO:0000313" key="3">
    <source>
        <dbReference type="Proteomes" id="UP001187734"/>
    </source>
</evidence>
<proteinExistence type="predicted"/>
<evidence type="ECO:0000256" key="1">
    <source>
        <dbReference type="SAM" id="Phobius"/>
    </source>
</evidence>
<sequence>MSSDSTGVVLPPGTSNHGNPNIVCFPAKWSEITIFFLGNYVAHAATVLSIPGQPTYGFFWDIVYALLFPVIAVRKGFKAIFSLAKFGATDLETAARAGALCKVIRTGEYARTFREFSLSEGLSFESKYMDVLAFQKATV</sequence>
<accession>A0AAE8MPG0</accession>
<dbReference type="AlphaFoldDB" id="A0AAE8MPG0"/>
<evidence type="ECO:0000313" key="2">
    <source>
        <dbReference type="EMBL" id="SPJ93321.1"/>
    </source>
</evidence>
<dbReference type="Proteomes" id="UP001187734">
    <property type="component" value="Unassembled WGS sequence"/>
</dbReference>
<dbReference type="EMBL" id="ONZP01001209">
    <property type="protein sequence ID" value="SPJ93321.1"/>
    <property type="molecule type" value="Genomic_DNA"/>
</dbReference>